<dbReference type="PANTHER" id="PTHR33121:SF23">
    <property type="entry name" value="CYCLIC DI-GMP PHOSPHODIESTERASE PDEB"/>
    <property type="match status" value="1"/>
</dbReference>
<dbReference type="RefSeq" id="WP_033055908.1">
    <property type="nucleotide sequence ID" value="NZ_AZQQ01000066.1"/>
</dbReference>
<dbReference type="GO" id="GO:0071111">
    <property type="term" value="F:cyclic-guanylate-specific phosphodiesterase activity"/>
    <property type="evidence" value="ECO:0007669"/>
    <property type="project" value="InterPro"/>
</dbReference>
<evidence type="ECO:0000259" key="3">
    <source>
        <dbReference type="PROSITE" id="PS50885"/>
    </source>
</evidence>
<dbReference type="PANTHER" id="PTHR33121">
    <property type="entry name" value="CYCLIC DI-GMP PHOSPHODIESTERASE PDEF"/>
    <property type="match status" value="1"/>
</dbReference>
<dbReference type="AlphaFoldDB" id="A0A059L5P2"/>
<keyword evidence="1" id="KW-0472">Membrane</keyword>
<dbReference type="Gene3D" id="6.20.270.20">
    <property type="entry name" value="LapD/MoxY periplasmic domain"/>
    <property type="match status" value="1"/>
</dbReference>
<dbReference type="Proteomes" id="UP000026739">
    <property type="component" value="Unassembled WGS sequence"/>
</dbReference>
<dbReference type="SUPFAM" id="SSF55073">
    <property type="entry name" value="Nucleotide cyclase"/>
    <property type="match status" value="1"/>
</dbReference>
<dbReference type="SMART" id="SM00267">
    <property type="entry name" value="GGDEF"/>
    <property type="match status" value="1"/>
</dbReference>
<dbReference type="PROSITE" id="PS50883">
    <property type="entry name" value="EAL"/>
    <property type="match status" value="1"/>
</dbReference>
<evidence type="ECO:0000313" key="6">
    <source>
        <dbReference type="Proteomes" id="UP000026739"/>
    </source>
</evidence>
<dbReference type="Pfam" id="PF00990">
    <property type="entry name" value="GGDEF"/>
    <property type="match status" value="1"/>
</dbReference>
<comment type="caution">
    <text evidence="5">The sequence shown here is derived from an EMBL/GenBank/DDBJ whole genome shotgun (WGS) entry which is preliminary data.</text>
</comment>
<dbReference type="InterPro" id="IPR003660">
    <property type="entry name" value="HAMP_dom"/>
</dbReference>
<dbReference type="InterPro" id="IPR043128">
    <property type="entry name" value="Rev_trsase/Diguanyl_cyclase"/>
</dbReference>
<accession>A0A059L5P2</accession>
<dbReference type="EMBL" id="AZQQ01000066">
    <property type="protein sequence ID" value="KDD69440.1"/>
    <property type="molecule type" value="Genomic_DNA"/>
</dbReference>
<dbReference type="PROSITE" id="PS50887">
    <property type="entry name" value="GGDEF"/>
    <property type="match status" value="1"/>
</dbReference>
<dbReference type="InterPro" id="IPR032244">
    <property type="entry name" value="LapD_MoxY_N"/>
</dbReference>
<dbReference type="Gene3D" id="3.30.110.200">
    <property type="match status" value="1"/>
</dbReference>
<dbReference type="Gene3D" id="3.20.20.450">
    <property type="entry name" value="EAL domain"/>
    <property type="match status" value="1"/>
</dbReference>
<dbReference type="SMART" id="SM00052">
    <property type="entry name" value="EAL"/>
    <property type="match status" value="1"/>
</dbReference>
<feature type="domain" description="GGDEF" evidence="4">
    <location>
        <begin position="265"/>
        <end position="401"/>
    </location>
</feature>
<protein>
    <submittedName>
        <fullName evidence="5">DeoR family transcriptional regulator</fullName>
    </submittedName>
</protein>
<dbReference type="InterPro" id="IPR042461">
    <property type="entry name" value="LapD_MoxY_peri_C"/>
</dbReference>
<dbReference type="CDD" id="cd01949">
    <property type="entry name" value="GGDEF"/>
    <property type="match status" value="1"/>
</dbReference>
<dbReference type="Pfam" id="PF00672">
    <property type="entry name" value="HAMP"/>
    <property type="match status" value="1"/>
</dbReference>
<name>A0A059L5P2_9PSED</name>
<reference evidence="5 6" key="1">
    <citation type="submission" date="2013-12" db="EMBL/GenBank/DDBJ databases">
        <authorList>
            <person name="Formusa P.A."/>
            <person name="Habash M."/>
            <person name="Lee H."/>
            <person name="Trevors J.T."/>
        </authorList>
    </citation>
    <scope>NUCLEOTIDE SEQUENCE [LARGE SCALE GENOMIC DNA]</scope>
    <source>
        <strain evidence="5 6">PD30</strain>
    </source>
</reference>
<evidence type="ECO:0000313" key="5">
    <source>
        <dbReference type="EMBL" id="KDD69440.1"/>
    </source>
</evidence>
<gene>
    <name evidence="5" type="ORF">V466_08150</name>
</gene>
<dbReference type="eggNOG" id="COG2200">
    <property type="taxonomic scope" value="Bacteria"/>
</dbReference>
<organism evidence="5 6">
    <name type="scientific">Pseudomonas mandelii PD30</name>
    <dbReference type="NCBI Taxonomy" id="1419583"/>
    <lineage>
        <taxon>Bacteria</taxon>
        <taxon>Pseudomonadati</taxon>
        <taxon>Pseudomonadota</taxon>
        <taxon>Gammaproteobacteria</taxon>
        <taxon>Pseudomonadales</taxon>
        <taxon>Pseudomonadaceae</taxon>
        <taxon>Pseudomonas</taxon>
    </lineage>
</organism>
<dbReference type="InterPro" id="IPR001633">
    <property type="entry name" value="EAL_dom"/>
</dbReference>
<dbReference type="PROSITE" id="PS50885">
    <property type="entry name" value="HAMP"/>
    <property type="match status" value="1"/>
</dbReference>
<dbReference type="NCBIfam" id="NF045673">
    <property type="entry name" value="c-di-GMPRcptLapD"/>
    <property type="match status" value="1"/>
</dbReference>
<dbReference type="CDD" id="cd01948">
    <property type="entry name" value="EAL"/>
    <property type="match status" value="1"/>
</dbReference>
<dbReference type="InterPro" id="IPR050706">
    <property type="entry name" value="Cyclic-di-GMP_PDE-like"/>
</dbReference>
<keyword evidence="1" id="KW-1133">Transmembrane helix</keyword>
<dbReference type="GO" id="GO:0016020">
    <property type="term" value="C:membrane"/>
    <property type="evidence" value="ECO:0007669"/>
    <property type="project" value="InterPro"/>
</dbReference>
<dbReference type="InterPro" id="IPR029787">
    <property type="entry name" value="Nucleotide_cyclase"/>
</dbReference>
<dbReference type="Gene3D" id="3.30.70.270">
    <property type="match status" value="1"/>
</dbReference>
<evidence type="ECO:0000259" key="4">
    <source>
        <dbReference type="PROSITE" id="PS50887"/>
    </source>
</evidence>
<dbReference type="Pfam" id="PF16448">
    <property type="entry name" value="LapD_MoxY_N"/>
    <property type="match status" value="1"/>
</dbReference>
<feature type="transmembrane region" description="Helical" evidence="1">
    <location>
        <begin position="151"/>
        <end position="170"/>
    </location>
</feature>
<dbReference type="Pfam" id="PF00563">
    <property type="entry name" value="EAL"/>
    <property type="match status" value="1"/>
</dbReference>
<dbReference type="InterPro" id="IPR035919">
    <property type="entry name" value="EAL_sf"/>
</dbReference>
<dbReference type="eggNOG" id="COG2199">
    <property type="taxonomic scope" value="Bacteria"/>
</dbReference>
<dbReference type="NCBIfam" id="TIGR00254">
    <property type="entry name" value="GGDEF"/>
    <property type="match status" value="1"/>
</dbReference>
<dbReference type="SMART" id="SM00304">
    <property type="entry name" value="HAMP"/>
    <property type="match status" value="1"/>
</dbReference>
<evidence type="ECO:0000256" key="1">
    <source>
        <dbReference type="SAM" id="Phobius"/>
    </source>
</evidence>
<proteinExistence type="predicted"/>
<dbReference type="InterPro" id="IPR000160">
    <property type="entry name" value="GGDEF_dom"/>
</dbReference>
<sequence length="646" mass="71749">MSLRKQLFLAICLFLLVAFSGSFFVSLESSRDQMLGQLRSHAQDAATALGLSLTAQIDDPAMIELMVSSIFDSGYFSSIRIINIEDAQVLVERSAPGQIEGVPAWFVNLVNLHPPGGEALIMRGWVQAARVEVLSNPQFALAKLWDSTLGSLIWLLVCGLLSAVFGGWLLRRQFRPLDTMVKQAEAISKREFLSLPKLPRTPELKRVVLAMNQMVEKLKTLFAEEVARSEKLRAESYQDSLTGLANRRLLDEELADELLVSEQSSDGHLLMLRINDLVGLNQRLGGQRTDALISAVGELLKRLTQPPERRTWLAARNRGGEFSLLTPGLDSTDAARLACEISATLENLRLTGASDSMPVAHLGIAPYHPGEPASDVLTRLDQALTEARQHPERPWVHLADSITAPTPSQNDWQTWIDDALNQGKMQLYFQPVVQCADTSQVLHHKVLARLLDPQGEAIAAGHFLPWIERLGWSARFDLAMLEATLDYLIINRWPLALSLSGSTLRDPAQLQHILDMLESLPELAPLLILEIDERQLPPQEELQRLSHSLLNTGYRIGLQHFGGSFGQIGNLAQLGLAYLKIDGAYIRHIDEQSDKRLFIEAIFRATNSIDLPLIAEMVETKGELEVIRELGLFGVMGRLIGPPEPM</sequence>
<feature type="domain" description="HAMP" evidence="3">
    <location>
        <begin position="171"/>
        <end position="223"/>
    </location>
</feature>
<dbReference type="SUPFAM" id="SSF141868">
    <property type="entry name" value="EAL domain-like"/>
    <property type="match status" value="1"/>
</dbReference>
<feature type="domain" description="EAL" evidence="2">
    <location>
        <begin position="409"/>
        <end position="646"/>
    </location>
</feature>
<keyword evidence="1" id="KW-0812">Transmembrane</keyword>
<evidence type="ECO:0000259" key="2">
    <source>
        <dbReference type="PROSITE" id="PS50883"/>
    </source>
</evidence>
<dbReference type="GO" id="GO:0007165">
    <property type="term" value="P:signal transduction"/>
    <property type="evidence" value="ECO:0007669"/>
    <property type="project" value="InterPro"/>
</dbReference>